<keyword evidence="6" id="KW-0489">Methyltransferase</keyword>
<feature type="transmembrane region" description="Helical" evidence="5">
    <location>
        <begin position="138"/>
        <end position="167"/>
    </location>
</feature>
<gene>
    <name evidence="6" type="ORF">SAMN04488029_0147</name>
</gene>
<keyword evidence="2 5" id="KW-0812">Transmembrane</keyword>
<evidence type="ECO:0000256" key="5">
    <source>
        <dbReference type="SAM" id="Phobius"/>
    </source>
</evidence>
<dbReference type="AlphaFoldDB" id="A0A1W2G551"/>
<protein>
    <submittedName>
        <fullName evidence="6">Phospholipid methyltransferase</fullName>
    </submittedName>
</protein>
<dbReference type="STRING" id="692418.SAMN04488029_0147"/>
<dbReference type="GO" id="GO:0032259">
    <property type="term" value="P:methylation"/>
    <property type="evidence" value="ECO:0007669"/>
    <property type="project" value="UniProtKB-KW"/>
</dbReference>
<dbReference type="RefSeq" id="WP_084370507.1">
    <property type="nucleotide sequence ID" value="NZ_FWYF01000001.1"/>
</dbReference>
<accession>A0A1W2G551</accession>
<dbReference type="InterPro" id="IPR007318">
    <property type="entry name" value="Phopholipid_MeTrfase"/>
</dbReference>
<dbReference type="Proteomes" id="UP000192472">
    <property type="component" value="Unassembled WGS sequence"/>
</dbReference>
<evidence type="ECO:0000256" key="3">
    <source>
        <dbReference type="ARBA" id="ARBA00022989"/>
    </source>
</evidence>
<comment type="subcellular location">
    <subcellularLocation>
        <location evidence="1">Endomembrane system</location>
        <topology evidence="1">Multi-pass membrane protein</topology>
    </subcellularLocation>
</comment>
<dbReference type="OrthoDB" id="9782395at2"/>
<evidence type="ECO:0000313" key="7">
    <source>
        <dbReference type="Proteomes" id="UP000192472"/>
    </source>
</evidence>
<sequence length="199" mass="23378">MNFYQIFLPIATLVYLLLVFVLRSVILWKQTGVNPFVFGKTDKAHGYIGRVYKLMVLGTWMSIGCYSFFPDQYQYLIPIDYLESDPLRVSGLILLVLSFLWTSISQYQMSKSWRIGIDYNEKTELINHGLFNYSRNPIFLGVLISYLGTFLIIPNTLSFSILFVTFITIQTQVRLEEEYLENVQGQDYLKYKAKVRRWL</sequence>
<evidence type="ECO:0000256" key="4">
    <source>
        <dbReference type="ARBA" id="ARBA00023136"/>
    </source>
</evidence>
<reference evidence="6 7" key="1">
    <citation type="submission" date="2017-04" db="EMBL/GenBank/DDBJ databases">
        <authorList>
            <person name="Afonso C.L."/>
            <person name="Miller P.J."/>
            <person name="Scott M.A."/>
            <person name="Spackman E."/>
            <person name="Goraichik I."/>
            <person name="Dimitrov K.M."/>
            <person name="Suarez D.L."/>
            <person name="Swayne D.E."/>
        </authorList>
    </citation>
    <scope>NUCLEOTIDE SEQUENCE [LARGE SCALE GENOMIC DNA]</scope>
    <source>
        <strain evidence="6 7">DSM 26133</strain>
    </source>
</reference>
<dbReference type="GO" id="GO:0008168">
    <property type="term" value="F:methyltransferase activity"/>
    <property type="evidence" value="ECO:0007669"/>
    <property type="project" value="UniProtKB-KW"/>
</dbReference>
<feature type="transmembrane region" description="Helical" evidence="5">
    <location>
        <begin position="6"/>
        <end position="26"/>
    </location>
</feature>
<name>A0A1W2G551_REIFA</name>
<proteinExistence type="predicted"/>
<evidence type="ECO:0000256" key="2">
    <source>
        <dbReference type="ARBA" id="ARBA00022692"/>
    </source>
</evidence>
<keyword evidence="7" id="KW-1185">Reference proteome</keyword>
<keyword evidence="6" id="KW-0808">Transferase</keyword>
<keyword evidence="4 5" id="KW-0472">Membrane</keyword>
<feature type="transmembrane region" description="Helical" evidence="5">
    <location>
        <begin position="47"/>
        <end position="69"/>
    </location>
</feature>
<keyword evidence="3 5" id="KW-1133">Transmembrane helix</keyword>
<evidence type="ECO:0000256" key="1">
    <source>
        <dbReference type="ARBA" id="ARBA00004127"/>
    </source>
</evidence>
<dbReference type="PROSITE" id="PS50244">
    <property type="entry name" value="S5A_REDUCTASE"/>
    <property type="match status" value="1"/>
</dbReference>
<organism evidence="6 7">
    <name type="scientific">Reichenbachiella faecimaris</name>
    <dbReference type="NCBI Taxonomy" id="692418"/>
    <lineage>
        <taxon>Bacteria</taxon>
        <taxon>Pseudomonadati</taxon>
        <taxon>Bacteroidota</taxon>
        <taxon>Cytophagia</taxon>
        <taxon>Cytophagales</taxon>
        <taxon>Reichenbachiellaceae</taxon>
        <taxon>Reichenbachiella</taxon>
    </lineage>
</organism>
<dbReference type="EMBL" id="FWYF01000001">
    <property type="protein sequence ID" value="SMD31809.1"/>
    <property type="molecule type" value="Genomic_DNA"/>
</dbReference>
<dbReference type="Pfam" id="PF04191">
    <property type="entry name" value="PEMT"/>
    <property type="match status" value="1"/>
</dbReference>
<dbReference type="PANTHER" id="PTHR12714">
    <property type="entry name" value="PROTEIN-S ISOPRENYLCYSTEINE O-METHYLTRANSFERASE"/>
    <property type="match status" value="1"/>
</dbReference>
<dbReference type="PANTHER" id="PTHR12714:SF9">
    <property type="entry name" value="PROTEIN-S-ISOPRENYLCYSTEINE O-METHYLTRANSFERASE"/>
    <property type="match status" value="1"/>
</dbReference>
<dbReference type="Gene3D" id="1.20.120.1630">
    <property type="match status" value="1"/>
</dbReference>
<evidence type="ECO:0000313" key="6">
    <source>
        <dbReference type="EMBL" id="SMD31809.1"/>
    </source>
</evidence>
<dbReference type="GO" id="GO:0012505">
    <property type="term" value="C:endomembrane system"/>
    <property type="evidence" value="ECO:0007669"/>
    <property type="project" value="UniProtKB-SubCell"/>
</dbReference>